<keyword evidence="1" id="KW-1133">Transmembrane helix</keyword>
<name>A0A9E7V1T9_9VIRU</name>
<protein>
    <submittedName>
        <fullName evidence="2">Uncharacterized protein</fullName>
    </submittedName>
</protein>
<keyword evidence="1" id="KW-0812">Transmembrane</keyword>
<proteinExistence type="predicted"/>
<organism evidence="2">
    <name type="scientific">Baoding Fusar tick virus 1</name>
    <dbReference type="NCBI Taxonomy" id="2972102"/>
    <lineage>
        <taxon>Viruses</taxon>
        <taxon>Riboviria</taxon>
        <taxon>Orthornavirae</taxon>
        <taxon>Pisuviricota</taxon>
        <taxon>Duplopiviricetes</taxon>
        <taxon>Durnavirales</taxon>
        <taxon>Fusariviridae</taxon>
    </lineage>
</organism>
<evidence type="ECO:0000256" key="1">
    <source>
        <dbReference type="SAM" id="Phobius"/>
    </source>
</evidence>
<sequence>MSFLKALLHGWTLETDPATGNYIFGSVPYYTVQSYDLMKFYLYKKPKTFVKKAGGIIYRSAVRFADRFPKIALACTAAVATVGYFVGVGVAWSVAAAILRFIKVF</sequence>
<feature type="transmembrane region" description="Helical" evidence="1">
    <location>
        <begin position="71"/>
        <end position="99"/>
    </location>
</feature>
<evidence type="ECO:0000313" key="2">
    <source>
        <dbReference type="EMBL" id="UYL95323.1"/>
    </source>
</evidence>
<keyword evidence="1" id="KW-0472">Membrane</keyword>
<accession>A0A9E7V1T9</accession>
<reference evidence="2" key="1">
    <citation type="submission" date="2022-05" db="EMBL/GenBank/DDBJ databases">
        <authorList>
            <person name="Cao W."/>
            <person name="Jia N."/>
            <person name="Lam T.T.-Y."/>
            <person name="Ni X."/>
            <person name="Liu J."/>
        </authorList>
    </citation>
    <scope>NUCLEOTIDE SEQUENCE</scope>
    <source>
        <strain evidence="2">TIGMIC 1</strain>
    </source>
</reference>
<dbReference type="EMBL" id="ON746392">
    <property type="protein sequence ID" value="UYL95323.1"/>
    <property type="molecule type" value="Genomic_RNA"/>
</dbReference>